<organism evidence="7 8">
    <name type="scientific">Hymenoscyphus fraxineus</name>
    <dbReference type="NCBI Taxonomy" id="746836"/>
    <lineage>
        <taxon>Eukaryota</taxon>
        <taxon>Fungi</taxon>
        <taxon>Dikarya</taxon>
        <taxon>Ascomycota</taxon>
        <taxon>Pezizomycotina</taxon>
        <taxon>Leotiomycetes</taxon>
        <taxon>Helotiales</taxon>
        <taxon>Helotiaceae</taxon>
        <taxon>Hymenoscyphus</taxon>
    </lineage>
</organism>
<feature type="region of interest" description="Disordered" evidence="6">
    <location>
        <begin position="168"/>
        <end position="296"/>
    </location>
</feature>
<keyword evidence="3" id="KW-0804">Transcription</keyword>
<dbReference type="GO" id="GO:0006367">
    <property type="term" value="P:transcription initiation at RNA polymerase II promoter"/>
    <property type="evidence" value="ECO:0007669"/>
    <property type="project" value="InterPro"/>
</dbReference>
<feature type="compositionally biased region" description="Acidic residues" evidence="6">
    <location>
        <begin position="380"/>
        <end position="408"/>
    </location>
</feature>
<comment type="similarity">
    <text evidence="2">Belongs to the TFIIA subunit 1 family.</text>
</comment>
<dbReference type="FunFam" id="1.10.287.100:FF:000001">
    <property type="entry name" value="Transcription initiation factor IIA subunit"/>
    <property type="match status" value="1"/>
</dbReference>
<proteinExistence type="inferred from homology"/>
<evidence type="ECO:0000256" key="6">
    <source>
        <dbReference type="SAM" id="MobiDB-lite"/>
    </source>
</evidence>
<dbReference type="Gene3D" id="1.10.287.100">
    <property type="match status" value="1"/>
</dbReference>
<name>A0A9N9PP55_9HELO</name>
<dbReference type="OrthoDB" id="6275927at2759"/>
<dbReference type="PANTHER" id="PTHR12694">
    <property type="entry name" value="TRANSCRIPTION INITIATION FACTOR IIA SUBUNIT 1"/>
    <property type="match status" value="1"/>
</dbReference>
<dbReference type="Proteomes" id="UP000696280">
    <property type="component" value="Unassembled WGS sequence"/>
</dbReference>
<dbReference type="SUPFAM" id="SSF47396">
    <property type="entry name" value="Transcription factor IIA (TFIIA), alpha-helical domain"/>
    <property type="match status" value="1"/>
</dbReference>
<evidence type="ECO:0000256" key="1">
    <source>
        <dbReference type="ARBA" id="ARBA00004123"/>
    </source>
</evidence>
<evidence type="ECO:0000256" key="5">
    <source>
        <dbReference type="ARBA" id="ARBA00074154"/>
    </source>
</evidence>
<comment type="subcellular location">
    <subcellularLocation>
        <location evidence="1">Nucleus</location>
    </subcellularLocation>
</comment>
<feature type="compositionally biased region" description="Low complexity" evidence="6">
    <location>
        <begin position="265"/>
        <end position="276"/>
    </location>
</feature>
<dbReference type="GO" id="GO:0005672">
    <property type="term" value="C:transcription factor TFIIA complex"/>
    <property type="evidence" value="ECO:0007669"/>
    <property type="project" value="InterPro"/>
</dbReference>
<dbReference type="CDD" id="cd07976">
    <property type="entry name" value="TFIIA_alpha_beta_like"/>
    <property type="match status" value="2"/>
</dbReference>
<comment type="caution">
    <text evidence="7">The sequence shown here is derived from an EMBL/GenBank/DDBJ whole genome shotgun (WGS) entry which is preliminary data.</text>
</comment>
<sequence>MSNAQVGNVYQQIIADVIESSRVDFEEGGVEDSVLEEMRSVWQQKLSALQVAAFPWDPKPDPPQAIVQPPTLPSNAGNYHMNNAQNVPGQNNIPQQPPVMNNNINGGVRVKTEPGMESPPIGGMSQPPYQNPTLSMPVANTAGERAAQHLQHNYGHRAAASINAIQGGAQRVQQQNPQQPQNIQQVRMQEQQQHAMAQRQQQMQQMQQQQQQQQQQHTGQMPQQSQIPQQGQTPQQGPIPQQSPIPQQGQMQQPRPNLAHEQYRQAMANQAQKQMQSHTGQQPGQNGVNTAQTDGAGDEEFESMGLIKQVDANGDETTMGRIEVDSLIRQKIEAMGQKMEGGGLMLPLKQASTSATRQRKVAKSSRSLAQHDGPGSDGVKDEEFDEDAINSDLDDPDDGANDDEDDEDGMGHIMLCMYDKVQRVKNKWKCVMKDGVLTVNGKEYVFHKAQGEYEW</sequence>
<reference evidence="7" key="1">
    <citation type="submission" date="2021-07" db="EMBL/GenBank/DDBJ databases">
        <authorList>
            <person name="Durling M."/>
        </authorList>
    </citation>
    <scope>NUCLEOTIDE SEQUENCE</scope>
</reference>
<evidence type="ECO:0000313" key="8">
    <source>
        <dbReference type="Proteomes" id="UP000696280"/>
    </source>
</evidence>
<feature type="region of interest" description="Disordered" evidence="6">
    <location>
        <begin position="350"/>
        <end position="408"/>
    </location>
</feature>
<keyword evidence="4" id="KW-0539">Nucleus</keyword>
<dbReference type="EMBL" id="CAJVRL010000001">
    <property type="protein sequence ID" value="CAG8949087.1"/>
    <property type="molecule type" value="Genomic_DNA"/>
</dbReference>
<evidence type="ECO:0000313" key="7">
    <source>
        <dbReference type="EMBL" id="CAG8949087.1"/>
    </source>
</evidence>
<evidence type="ECO:0000256" key="3">
    <source>
        <dbReference type="ARBA" id="ARBA00023163"/>
    </source>
</evidence>
<dbReference type="AlphaFoldDB" id="A0A9N9PP55"/>
<keyword evidence="8" id="KW-1185">Reference proteome</keyword>
<evidence type="ECO:0000256" key="2">
    <source>
        <dbReference type="ARBA" id="ARBA00010059"/>
    </source>
</evidence>
<dbReference type="FunFam" id="2.30.18.10:FF:000006">
    <property type="entry name" value="Transcription factor TFIIA complex subunit Toa1"/>
    <property type="match status" value="1"/>
</dbReference>
<dbReference type="SUPFAM" id="SSF50784">
    <property type="entry name" value="Transcription factor IIA (TFIIA), beta-barrel domain"/>
    <property type="match status" value="1"/>
</dbReference>
<dbReference type="InterPro" id="IPR009088">
    <property type="entry name" value="TFIIA_b-brl"/>
</dbReference>
<dbReference type="PANTHER" id="PTHR12694:SF8">
    <property type="entry name" value="TRANSCRIPTION INITIATION FACTOR IIA SUBUNIT 1"/>
    <property type="match status" value="1"/>
</dbReference>
<dbReference type="SMART" id="SM01371">
    <property type="entry name" value="TFIIA"/>
    <property type="match status" value="1"/>
</dbReference>
<feature type="compositionally biased region" description="Low complexity" evidence="6">
    <location>
        <begin position="168"/>
        <end position="254"/>
    </location>
</feature>
<dbReference type="Pfam" id="PF03153">
    <property type="entry name" value="TFIIA"/>
    <property type="match status" value="1"/>
</dbReference>
<gene>
    <name evidence="7" type="ORF">HYFRA_00002216</name>
</gene>
<feature type="compositionally biased region" description="Polar residues" evidence="6">
    <location>
        <begin position="277"/>
        <end position="293"/>
    </location>
</feature>
<protein>
    <recommendedName>
        <fullName evidence="5">Transcription initiation factor IIA large subunit</fullName>
    </recommendedName>
</protein>
<dbReference type="InterPro" id="IPR004855">
    <property type="entry name" value="TFIIA_asu/bsu"/>
</dbReference>
<accession>A0A9N9PP55</accession>
<dbReference type="Gene3D" id="2.30.18.10">
    <property type="entry name" value="Transcription factor IIA (TFIIA), beta-barrel domain"/>
    <property type="match status" value="1"/>
</dbReference>
<evidence type="ECO:0000256" key="4">
    <source>
        <dbReference type="ARBA" id="ARBA00023242"/>
    </source>
</evidence>